<accession>A0AAW0LLW2</accession>
<organism evidence="1 2">
    <name type="scientific">Quercus suber</name>
    <name type="common">Cork oak</name>
    <dbReference type="NCBI Taxonomy" id="58331"/>
    <lineage>
        <taxon>Eukaryota</taxon>
        <taxon>Viridiplantae</taxon>
        <taxon>Streptophyta</taxon>
        <taxon>Embryophyta</taxon>
        <taxon>Tracheophyta</taxon>
        <taxon>Spermatophyta</taxon>
        <taxon>Magnoliopsida</taxon>
        <taxon>eudicotyledons</taxon>
        <taxon>Gunneridae</taxon>
        <taxon>Pentapetalae</taxon>
        <taxon>rosids</taxon>
        <taxon>fabids</taxon>
        <taxon>Fagales</taxon>
        <taxon>Fagaceae</taxon>
        <taxon>Quercus</taxon>
    </lineage>
</organism>
<proteinExistence type="predicted"/>
<sequence>VYVGKEKEAVADMLPYLRLGYVSDPSEMQSVISSQGPICPLSQTALKLSSSTKALASPIPIILIHKLSLIHQSPHRRHRSSRTIADPIHHPPHPLRSPAHLCRSRRCLPQPIALVFCRSQGIELSNPQALPTSLAVEFKAPTSLRLEHFQRSSGPEAFYAAFLSSVCVH</sequence>
<evidence type="ECO:0000313" key="2">
    <source>
        <dbReference type="Proteomes" id="UP000237347"/>
    </source>
</evidence>
<comment type="caution">
    <text evidence="1">The sequence shown here is derived from an EMBL/GenBank/DDBJ whole genome shotgun (WGS) entry which is preliminary data.</text>
</comment>
<dbReference type="EMBL" id="PKMF04000080">
    <property type="protein sequence ID" value="KAK7852091.1"/>
    <property type="molecule type" value="Genomic_DNA"/>
</dbReference>
<protein>
    <submittedName>
        <fullName evidence="1">Uncharacterized protein</fullName>
    </submittedName>
</protein>
<reference evidence="1 2" key="1">
    <citation type="journal article" date="2018" name="Sci. Data">
        <title>The draft genome sequence of cork oak.</title>
        <authorList>
            <person name="Ramos A.M."/>
            <person name="Usie A."/>
            <person name="Barbosa P."/>
            <person name="Barros P.M."/>
            <person name="Capote T."/>
            <person name="Chaves I."/>
            <person name="Simoes F."/>
            <person name="Abreu I."/>
            <person name="Carrasquinho I."/>
            <person name="Faro C."/>
            <person name="Guimaraes J.B."/>
            <person name="Mendonca D."/>
            <person name="Nobrega F."/>
            <person name="Rodrigues L."/>
            <person name="Saibo N.J.M."/>
            <person name="Varela M.C."/>
            <person name="Egas C."/>
            <person name="Matos J."/>
            <person name="Miguel C.M."/>
            <person name="Oliveira M.M."/>
            <person name="Ricardo C.P."/>
            <person name="Goncalves S."/>
        </authorList>
    </citation>
    <scope>NUCLEOTIDE SEQUENCE [LARGE SCALE GENOMIC DNA]</scope>
    <source>
        <strain evidence="2">cv. HL8</strain>
    </source>
</reference>
<name>A0AAW0LLW2_QUESU</name>
<feature type="non-terminal residue" evidence="1">
    <location>
        <position position="1"/>
    </location>
</feature>
<keyword evidence="2" id="KW-1185">Reference proteome</keyword>
<evidence type="ECO:0000313" key="1">
    <source>
        <dbReference type="EMBL" id="KAK7852091.1"/>
    </source>
</evidence>
<gene>
    <name evidence="1" type="ORF">CFP56_040296</name>
</gene>
<dbReference type="AlphaFoldDB" id="A0AAW0LLW2"/>
<dbReference type="Proteomes" id="UP000237347">
    <property type="component" value="Unassembled WGS sequence"/>
</dbReference>